<dbReference type="GO" id="GO:0008654">
    <property type="term" value="P:phospholipid biosynthetic process"/>
    <property type="evidence" value="ECO:0007669"/>
    <property type="project" value="UniProtKB-KW"/>
</dbReference>
<keyword evidence="1" id="KW-1003">Cell membrane</keyword>
<evidence type="ECO:0000256" key="6">
    <source>
        <dbReference type="ARBA" id="ARBA00023098"/>
    </source>
</evidence>
<evidence type="ECO:0000256" key="5">
    <source>
        <dbReference type="ARBA" id="ARBA00022989"/>
    </source>
</evidence>
<keyword evidence="7 10" id="KW-0472">Membrane</keyword>
<keyword evidence="3 11" id="KW-0808">Transferase</keyword>
<dbReference type="EMBL" id="UOEF01000085">
    <property type="protein sequence ID" value="VAV89820.1"/>
    <property type="molecule type" value="Genomic_DNA"/>
</dbReference>
<dbReference type="GO" id="GO:0005886">
    <property type="term" value="C:plasma membrane"/>
    <property type="evidence" value="ECO:0007669"/>
    <property type="project" value="InterPro"/>
</dbReference>
<evidence type="ECO:0000256" key="1">
    <source>
        <dbReference type="ARBA" id="ARBA00022475"/>
    </source>
</evidence>
<evidence type="ECO:0000256" key="2">
    <source>
        <dbReference type="ARBA" id="ARBA00022516"/>
    </source>
</evidence>
<evidence type="ECO:0000256" key="4">
    <source>
        <dbReference type="ARBA" id="ARBA00022692"/>
    </source>
</evidence>
<gene>
    <name evidence="11" type="ORF">MNBD_ALPHA04-328</name>
</gene>
<dbReference type="Pfam" id="PF02660">
    <property type="entry name" value="G3P_acyltransf"/>
    <property type="match status" value="1"/>
</dbReference>
<dbReference type="InterPro" id="IPR003811">
    <property type="entry name" value="G3P_acylTferase_PlsY"/>
</dbReference>
<evidence type="ECO:0000256" key="9">
    <source>
        <dbReference type="ARBA" id="ARBA00023264"/>
    </source>
</evidence>
<dbReference type="AlphaFoldDB" id="A0A3B0R9D5"/>
<keyword evidence="11" id="KW-0012">Acyltransferase</keyword>
<keyword evidence="2" id="KW-0444">Lipid biosynthesis</keyword>
<dbReference type="NCBIfam" id="TIGR00023">
    <property type="entry name" value="glycerol-3-phosphate 1-O-acyltransferase PlsY"/>
    <property type="match status" value="1"/>
</dbReference>
<evidence type="ECO:0000256" key="10">
    <source>
        <dbReference type="SAM" id="Phobius"/>
    </source>
</evidence>
<dbReference type="SMART" id="SM01207">
    <property type="entry name" value="G3P_acyltransf"/>
    <property type="match status" value="1"/>
</dbReference>
<dbReference type="PANTHER" id="PTHR30309:SF0">
    <property type="entry name" value="GLYCEROL-3-PHOSPHATE ACYLTRANSFERASE-RELATED"/>
    <property type="match status" value="1"/>
</dbReference>
<feature type="transmembrane region" description="Helical" evidence="10">
    <location>
        <begin position="6"/>
        <end position="27"/>
    </location>
</feature>
<organism evidence="11">
    <name type="scientific">hydrothermal vent metagenome</name>
    <dbReference type="NCBI Taxonomy" id="652676"/>
    <lineage>
        <taxon>unclassified sequences</taxon>
        <taxon>metagenomes</taxon>
        <taxon>ecological metagenomes</taxon>
    </lineage>
</organism>
<dbReference type="PANTHER" id="PTHR30309">
    <property type="entry name" value="INNER MEMBRANE PROTEIN YGIH"/>
    <property type="match status" value="1"/>
</dbReference>
<proteinExistence type="inferred from homology"/>
<evidence type="ECO:0000256" key="8">
    <source>
        <dbReference type="ARBA" id="ARBA00023209"/>
    </source>
</evidence>
<feature type="transmembrane region" description="Helical" evidence="10">
    <location>
        <begin position="158"/>
        <end position="177"/>
    </location>
</feature>
<protein>
    <submittedName>
        <fullName evidence="11">Acyl-phosphate:glycerol-3-phosphate O-acyltransferase PlsY</fullName>
    </submittedName>
</protein>
<keyword evidence="8" id="KW-0594">Phospholipid biosynthesis</keyword>
<name>A0A3B0R9D5_9ZZZZ</name>
<feature type="transmembrane region" description="Helical" evidence="10">
    <location>
        <begin position="112"/>
        <end position="138"/>
    </location>
</feature>
<accession>A0A3B0R9D5</accession>
<sequence length="197" mass="20677">MQSMWMEPILAVVLGYLLGSIPFGLLLTRLTGGEDLRSVGSGNIGATNVLRTGSKVMAALTLLLDVGKGGAAVLLATQVSQGLGVLAGMGAFLGHLYPIWLRFNGGKGVATLLGVVTALSWQAGLVFALIWLGSLLIWRYSSVGGMLAAVSVPISALILGKFTWVPMFVGFALLVLWKHRANIERLFAGKEPKIGAS</sequence>
<keyword evidence="5 10" id="KW-1133">Transmembrane helix</keyword>
<keyword evidence="9" id="KW-1208">Phospholipid metabolism</keyword>
<reference evidence="11" key="1">
    <citation type="submission" date="2018-06" db="EMBL/GenBank/DDBJ databases">
        <authorList>
            <person name="Zhirakovskaya E."/>
        </authorList>
    </citation>
    <scope>NUCLEOTIDE SEQUENCE</scope>
</reference>
<evidence type="ECO:0000256" key="7">
    <source>
        <dbReference type="ARBA" id="ARBA00023136"/>
    </source>
</evidence>
<dbReference type="GO" id="GO:0043772">
    <property type="term" value="F:acyl-phosphate glycerol-3-phosphate acyltransferase activity"/>
    <property type="evidence" value="ECO:0007669"/>
    <property type="project" value="InterPro"/>
</dbReference>
<evidence type="ECO:0000256" key="3">
    <source>
        <dbReference type="ARBA" id="ARBA00022679"/>
    </source>
</evidence>
<evidence type="ECO:0000313" key="11">
    <source>
        <dbReference type="EMBL" id="VAV89820.1"/>
    </source>
</evidence>
<keyword evidence="6" id="KW-0443">Lipid metabolism</keyword>
<keyword evidence="4 10" id="KW-0812">Transmembrane</keyword>
<feature type="transmembrane region" description="Helical" evidence="10">
    <location>
        <begin position="82"/>
        <end position="100"/>
    </location>
</feature>
<dbReference type="HAMAP" id="MF_01043">
    <property type="entry name" value="PlsY"/>
    <property type="match status" value="1"/>
</dbReference>